<name>A0A210PDR3_MIZYE</name>
<evidence type="ECO:0000313" key="4">
    <source>
        <dbReference type="Proteomes" id="UP000242188"/>
    </source>
</evidence>
<evidence type="ECO:0000313" key="3">
    <source>
        <dbReference type="EMBL" id="OWF34640.1"/>
    </source>
</evidence>
<feature type="compositionally biased region" description="Basic and acidic residues" evidence="2">
    <location>
        <begin position="492"/>
        <end position="505"/>
    </location>
</feature>
<feature type="region of interest" description="Disordered" evidence="2">
    <location>
        <begin position="206"/>
        <end position="225"/>
    </location>
</feature>
<accession>A0A210PDR3</accession>
<dbReference type="AlphaFoldDB" id="A0A210PDR3"/>
<gene>
    <name evidence="3" type="ORF">KP79_PYT03344</name>
</gene>
<feature type="region of interest" description="Disordered" evidence="2">
    <location>
        <begin position="347"/>
        <end position="369"/>
    </location>
</feature>
<keyword evidence="1" id="KW-0175">Coiled coil</keyword>
<feature type="region of interest" description="Disordered" evidence="2">
    <location>
        <begin position="886"/>
        <end position="918"/>
    </location>
</feature>
<dbReference type="EMBL" id="NEDP02076814">
    <property type="protein sequence ID" value="OWF34640.1"/>
    <property type="molecule type" value="Genomic_DNA"/>
</dbReference>
<organism evidence="3 4">
    <name type="scientific">Mizuhopecten yessoensis</name>
    <name type="common">Japanese scallop</name>
    <name type="synonym">Patinopecten yessoensis</name>
    <dbReference type="NCBI Taxonomy" id="6573"/>
    <lineage>
        <taxon>Eukaryota</taxon>
        <taxon>Metazoa</taxon>
        <taxon>Spiralia</taxon>
        <taxon>Lophotrochozoa</taxon>
        <taxon>Mollusca</taxon>
        <taxon>Bivalvia</taxon>
        <taxon>Autobranchia</taxon>
        <taxon>Pteriomorphia</taxon>
        <taxon>Pectinida</taxon>
        <taxon>Pectinoidea</taxon>
        <taxon>Pectinidae</taxon>
        <taxon>Mizuhopecten</taxon>
    </lineage>
</organism>
<reference evidence="3 4" key="1">
    <citation type="journal article" date="2017" name="Nat. Ecol. Evol.">
        <title>Scallop genome provides insights into evolution of bilaterian karyotype and development.</title>
        <authorList>
            <person name="Wang S."/>
            <person name="Zhang J."/>
            <person name="Jiao W."/>
            <person name="Li J."/>
            <person name="Xun X."/>
            <person name="Sun Y."/>
            <person name="Guo X."/>
            <person name="Huan P."/>
            <person name="Dong B."/>
            <person name="Zhang L."/>
            <person name="Hu X."/>
            <person name="Sun X."/>
            <person name="Wang J."/>
            <person name="Zhao C."/>
            <person name="Wang Y."/>
            <person name="Wang D."/>
            <person name="Huang X."/>
            <person name="Wang R."/>
            <person name="Lv J."/>
            <person name="Li Y."/>
            <person name="Zhang Z."/>
            <person name="Liu B."/>
            <person name="Lu W."/>
            <person name="Hui Y."/>
            <person name="Liang J."/>
            <person name="Zhou Z."/>
            <person name="Hou R."/>
            <person name="Li X."/>
            <person name="Liu Y."/>
            <person name="Li H."/>
            <person name="Ning X."/>
            <person name="Lin Y."/>
            <person name="Zhao L."/>
            <person name="Xing Q."/>
            <person name="Dou J."/>
            <person name="Li Y."/>
            <person name="Mao J."/>
            <person name="Guo H."/>
            <person name="Dou H."/>
            <person name="Li T."/>
            <person name="Mu C."/>
            <person name="Jiang W."/>
            <person name="Fu Q."/>
            <person name="Fu X."/>
            <person name="Miao Y."/>
            <person name="Liu J."/>
            <person name="Yu Q."/>
            <person name="Li R."/>
            <person name="Liao H."/>
            <person name="Li X."/>
            <person name="Kong Y."/>
            <person name="Jiang Z."/>
            <person name="Chourrout D."/>
            <person name="Li R."/>
            <person name="Bao Z."/>
        </authorList>
    </citation>
    <scope>NUCLEOTIDE SEQUENCE [LARGE SCALE GENOMIC DNA]</scope>
    <source>
        <strain evidence="3 4">PY_sf001</strain>
    </source>
</reference>
<protein>
    <submittedName>
        <fullName evidence="3">Uncharacterized protein</fullName>
    </submittedName>
</protein>
<sequence length="1140" mass="128142">MWLLYVTFEDFVCLKHPNKSKELLTTSIDIDAYISLGSSPVRKPQPVTSTPKKKTTRSKRVLCEDFKNQVGFKPIQAKARCPTLVDKEANNNRRYSTSVSYQIAKIQSIVKIETRNKTKNNRQKLELDGSKVVNSMEIGQSDQWNRDRDRMHDLREGRFASVGSTAQGACRSPRCVNATDKAVNSRAIVSGAVTESHGVLLRGSVPRQSQNSSTLGPNNGRVRRYNPQVGMENRCPSHTDRLNQSLDQIHAVGRCVRNPARVETTHSGPRIVNVRALQAITDNALREDPCITNKLSVQSKCWNSLRLQGILPLDNSRFDFDTGLMSDRIMTDPLRVSVRHDISFNSQDGGYLNPRPDSVVPRSKPPQTLSLDRVNMAGRSDKKITSTPDDSAHDVSEDIFHSNESSPVTISSGYESDSLHTCEADIDHIFYKRNKANNARTKAEKMEGDNEPLTDYFSMSDSNLNAEVTAPPNGDITPTSFPQTVLSGMSDNKGKDNSVPKDLKANSKCRKLKQDKVPTPQQGNSAVFSPKERNSYQLTKVARSMFEIIHDLQNEENAAEGKKKGKKPRRNTPPLKPERLIGDNPNIPSSSSSDTTPTNTCTKTGLGQEQFQGKRKAQNQSDNTFSNVNRVPQPKHFDRVVGNPPKVSVRCLRRPLGADPSDFDRHAALPHSDSARASTNENPPTSVGQTSYLEEDTSAAVNDNSTVHWEGSGSDVHPFHPKVPENATDPHVAMINQNWTTNINDCMPYATTRLPGCQTPKRDPEDNHVYETIPGDEMLPYEEHMRLRMNGIPVKLQRLHPDCPFVPYHPPALPARNDNRMPKSSAFMNSSFIMHTQPFVPQNLIQCPRNPRTHSQSFVPQFTSLQANHHGVLLNAPQQQNINQMGVSGTCASSVSINSSKKQPKQRPTSQELPVRPHCYKQKRPVSEQLSQAHKAPAQRRLQLLQKQQLIRQQQQLQLLQQKQELDKQQKILQQKQQQHEKQQHQKQQYLLMRDFNSNVPERASFSVTSTHHHVNKSRSRANSWDGYGSLDLRKINDNMSLSKGASKLSTSDLLDYIDDIKQPPPKRRENFYLLLSNRQNRADFSESLEIESKLKDLGINVNQVKCGEFVDEDGYTTMDGPPLDFCIETGPQFLQSTYV</sequence>
<evidence type="ECO:0000256" key="1">
    <source>
        <dbReference type="SAM" id="Coils"/>
    </source>
</evidence>
<dbReference type="OrthoDB" id="6079760at2759"/>
<feature type="compositionally biased region" description="Polar residues" evidence="2">
    <location>
        <begin position="675"/>
        <end position="690"/>
    </location>
</feature>
<keyword evidence="4" id="KW-1185">Reference proteome</keyword>
<feature type="compositionally biased region" description="Polar residues" evidence="2">
    <location>
        <begin position="206"/>
        <end position="217"/>
    </location>
</feature>
<feature type="coiled-coil region" evidence="1">
    <location>
        <begin position="952"/>
        <end position="986"/>
    </location>
</feature>
<evidence type="ECO:0000256" key="2">
    <source>
        <dbReference type="SAM" id="MobiDB-lite"/>
    </source>
</evidence>
<feature type="region of interest" description="Disordered" evidence="2">
    <location>
        <begin position="554"/>
        <end position="643"/>
    </location>
</feature>
<feature type="compositionally biased region" description="Polar residues" evidence="2">
    <location>
        <begin position="618"/>
        <end position="630"/>
    </location>
</feature>
<dbReference type="Proteomes" id="UP000242188">
    <property type="component" value="Unassembled WGS sequence"/>
</dbReference>
<comment type="caution">
    <text evidence="3">The sequence shown here is derived from an EMBL/GenBank/DDBJ whole genome shotgun (WGS) entry which is preliminary data.</text>
</comment>
<feature type="compositionally biased region" description="Polar residues" evidence="2">
    <location>
        <begin position="886"/>
        <end position="912"/>
    </location>
</feature>
<feature type="compositionally biased region" description="Low complexity" evidence="2">
    <location>
        <begin position="584"/>
        <end position="602"/>
    </location>
</feature>
<feature type="region of interest" description="Disordered" evidence="2">
    <location>
        <begin position="659"/>
        <end position="690"/>
    </location>
</feature>
<proteinExistence type="predicted"/>
<feature type="region of interest" description="Disordered" evidence="2">
    <location>
        <begin position="488"/>
        <end position="531"/>
    </location>
</feature>